<keyword evidence="6" id="KW-1185">Reference proteome</keyword>
<dbReference type="SUPFAM" id="SSF52540">
    <property type="entry name" value="P-loop containing nucleoside triphosphate hydrolases"/>
    <property type="match status" value="1"/>
</dbReference>
<dbReference type="Gene3D" id="3.40.50.300">
    <property type="entry name" value="P-loop containing nucleotide triphosphate hydrolases"/>
    <property type="match status" value="1"/>
</dbReference>
<evidence type="ECO:0000256" key="3">
    <source>
        <dbReference type="SAM" id="MobiDB-lite"/>
    </source>
</evidence>
<feature type="domain" description="AIG1-type G" evidence="4">
    <location>
        <begin position="9"/>
        <end position="146"/>
    </location>
</feature>
<dbReference type="Proteomes" id="UP000573603">
    <property type="component" value="Unassembled WGS sequence"/>
</dbReference>
<accession>A0A8H5DYT1</accession>
<dbReference type="InterPro" id="IPR006703">
    <property type="entry name" value="G_AIG1"/>
</dbReference>
<keyword evidence="2" id="KW-0175">Coiled coil</keyword>
<dbReference type="Pfam" id="PF04548">
    <property type="entry name" value="AIG1"/>
    <property type="match status" value="1"/>
</dbReference>
<dbReference type="InterPro" id="IPR027417">
    <property type="entry name" value="P-loop_NTPase"/>
</dbReference>
<feature type="region of interest" description="Disordered" evidence="3">
    <location>
        <begin position="395"/>
        <end position="573"/>
    </location>
</feature>
<evidence type="ECO:0000259" key="4">
    <source>
        <dbReference type="Pfam" id="PF04548"/>
    </source>
</evidence>
<dbReference type="EMBL" id="JABEVY010000251">
    <property type="protein sequence ID" value="KAF5240336.1"/>
    <property type="molecule type" value="Genomic_DNA"/>
</dbReference>
<dbReference type="CDD" id="cd00882">
    <property type="entry name" value="Ras_like_GTPase"/>
    <property type="match status" value="1"/>
</dbReference>
<feature type="compositionally biased region" description="Basic and acidic residues" evidence="3">
    <location>
        <begin position="396"/>
        <end position="408"/>
    </location>
</feature>
<organism evidence="5 6">
    <name type="scientific">Fusarium anthophilum</name>
    <dbReference type="NCBI Taxonomy" id="48485"/>
    <lineage>
        <taxon>Eukaryota</taxon>
        <taxon>Fungi</taxon>
        <taxon>Dikarya</taxon>
        <taxon>Ascomycota</taxon>
        <taxon>Pezizomycotina</taxon>
        <taxon>Sordariomycetes</taxon>
        <taxon>Hypocreomycetidae</taxon>
        <taxon>Hypocreales</taxon>
        <taxon>Nectriaceae</taxon>
        <taxon>Fusarium</taxon>
        <taxon>Fusarium fujikuroi species complex</taxon>
    </lineage>
</organism>
<reference evidence="5 6" key="1">
    <citation type="journal article" date="2020" name="BMC Genomics">
        <title>Correction to: Identification and distribution of gene clusters required for synthesis of sphingolipid metabolism inhibitors in diverse species of the filamentous fungus Fusarium.</title>
        <authorList>
            <person name="Kim H.S."/>
            <person name="Lohmar J.M."/>
            <person name="Busman M."/>
            <person name="Brown D.W."/>
            <person name="Naumann T.A."/>
            <person name="Divon H.H."/>
            <person name="Lysoe E."/>
            <person name="Uhlig S."/>
            <person name="Proctor R.H."/>
        </authorList>
    </citation>
    <scope>NUCLEOTIDE SEQUENCE [LARGE SCALE GENOMIC DNA]</scope>
    <source>
        <strain evidence="5 6">NRRL 25214</strain>
    </source>
</reference>
<protein>
    <recommendedName>
        <fullName evidence="4">AIG1-type G domain-containing protein</fullName>
    </recommendedName>
</protein>
<sequence length="918" mass="102825">MDNRSDGVILVMGVTGAGKSYFLNQLKSESVAEGHSLFSGTQKCQAVHIILDEDEKRSITVVDTPGFGDTFRSQAEIVGEITDYLAAQHLSGLPLRGILYLHKITDNKVTDASLQHIQILRKLVGDNAMTNVILVTTMWNILRPEDHRRAVQREQELVTSFWSSMIDNGSIVAQFKGTPRSAYPLIHQLADQQSVVLDIQKEIVDENRSILETATGMTLVEQLREDHDAYQLKLCNLRDELGQQQKLKPANKLELKRLKSEIKSTEEVLDAIRSSVGRMSVRPGAPMRQRMRQALREHGGKAPVAIGVALNITFSYMHVLAILQGGANANQRAYKARPKIRRAGSAALRFNSRNCMFFLFNLSPPTSFPPFPGVQVKSSTKHSVSAAKRQFLSLRTMERSYHAEREPTNRPPITKAGRPPEPTCNPGSEKPHRSNSKSSRHSNHSRRRSVDMPEPEDTTDDLGKRTSSHGVMQRLKNKFSSLTQQPSTNNAVKNPESPGRGSFNSIQKSGELDVSNGAQSPKSPLGEPSQLGSLPKGTSHAFPVNIQGPQDNFHVPPRVQSPSSGLPIESPDSNEVCTPKDFQIEQPEELHPALPAQQAHAMTVSRDVAVSYGQEDLAITLKQQQELIDDLIAEKESLSQQLEAERQQRQKDLAYWRHRTSEAASKSANPVPGLPLSQPETELRNEWRNLAFVVRNFVDNHFNKVSTNKLEAWGKENGDFLRTITPTYQQVVAGRRSGLAMVEAAVWHGLCRTVFGGLRDNSPMIWAGPYQRSLTVLVNELQQGQRQKNSEHFSPLFHQWGALTANLIEVLRTSDHHYQRVHPIVQELEDLFFACRSVGVMYKSDTYRRDLRALVTKAIRFDFNLSGQTAEYFIGWPRSGRSNVPFDQKTMQLSQRSPQSSRNDDSVAVVDECTVWMF</sequence>
<feature type="compositionally biased region" description="Polar residues" evidence="3">
    <location>
        <begin position="478"/>
        <end position="492"/>
    </location>
</feature>
<name>A0A8H5DYT1_9HYPO</name>
<keyword evidence="1" id="KW-0547">Nucleotide-binding</keyword>
<evidence type="ECO:0000256" key="1">
    <source>
        <dbReference type="ARBA" id="ARBA00022741"/>
    </source>
</evidence>
<evidence type="ECO:0000313" key="5">
    <source>
        <dbReference type="EMBL" id="KAF5240336.1"/>
    </source>
</evidence>
<evidence type="ECO:0000313" key="6">
    <source>
        <dbReference type="Proteomes" id="UP000573603"/>
    </source>
</evidence>
<feature type="coiled-coil region" evidence="2">
    <location>
        <begin position="614"/>
        <end position="652"/>
    </location>
</feature>
<comment type="caution">
    <text evidence="5">The sequence shown here is derived from an EMBL/GenBank/DDBJ whole genome shotgun (WGS) entry which is preliminary data.</text>
</comment>
<dbReference type="AlphaFoldDB" id="A0A8H5DYT1"/>
<feature type="compositionally biased region" description="Basic residues" evidence="3">
    <location>
        <begin position="433"/>
        <end position="447"/>
    </location>
</feature>
<evidence type="ECO:0000256" key="2">
    <source>
        <dbReference type="SAM" id="Coils"/>
    </source>
</evidence>
<dbReference type="GO" id="GO:0005525">
    <property type="term" value="F:GTP binding"/>
    <property type="evidence" value="ECO:0007669"/>
    <property type="project" value="InterPro"/>
</dbReference>
<proteinExistence type="predicted"/>
<gene>
    <name evidence="5" type="ORF">FANTH_9596</name>
</gene>